<dbReference type="Gene3D" id="2.40.100.10">
    <property type="entry name" value="Cyclophilin-like"/>
    <property type="match status" value="1"/>
</dbReference>
<organism evidence="6 7">
    <name type="scientific">Variovorax paradoxus</name>
    <dbReference type="NCBI Taxonomy" id="34073"/>
    <lineage>
        <taxon>Bacteria</taxon>
        <taxon>Pseudomonadati</taxon>
        <taxon>Pseudomonadota</taxon>
        <taxon>Betaproteobacteria</taxon>
        <taxon>Burkholderiales</taxon>
        <taxon>Comamonadaceae</taxon>
        <taxon>Variovorax</taxon>
    </lineage>
</organism>
<dbReference type="Proteomes" id="UP000425817">
    <property type="component" value="Chromosome"/>
</dbReference>
<dbReference type="InterPro" id="IPR002130">
    <property type="entry name" value="Cyclophilin-type_PPIase_dom"/>
</dbReference>
<feature type="signal peptide" evidence="4">
    <location>
        <begin position="1"/>
        <end position="34"/>
    </location>
</feature>
<feature type="domain" description="PPIase cyclophilin-type" evidence="5">
    <location>
        <begin position="45"/>
        <end position="199"/>
    </location>
</feature>
<dbReference type="PROSITE" id="PS00170">
    <property type="entry name" value="CSA_PPIASE_1"/>
    <property type="match status" value="1"/>
</dbReference>
<evidence type="ECO:0000256" key="4">
    <source>
        <dbReference type="RuleBase" id="RU363019"/>
    </source>
</evidence>
<proteinExistence type="inferred from homology"/>
<dbReference type="AlphaFoldDB" id="A0A6I6HJF8"/>
<evidence type="ECO:0000313" key="7">
    <source>
        <dbReference type="Proteomes" id="UP000425817"/>
    </source>
</evidence>
<dbReference type="EC" id="5.2.1.8" evidence="4"/>
<dbReference type="PRINTS" id="PR00153">
    <property type="entry name" value="CSAPPISMRASE"/>
</dbReference>
<keyword evidence="2 4" id="KW-0697">Rotamase</keyword>
<dbReference type="CDD" id="cd01920">
    <property type="entry name" value="cyclophilin_EcCYP_like"/>
    <property type="match status" value="1"/>
</dbReference>
<evidence type="ECO:0000256" key="1">
    <source>
        <dbReference type="ARBA" id="ARBA00007365"/>
    </source>
</evidence>
<name>A0A6I6HJF8_VARPD</name>
<dbReference type="InterPro" id="IPR020892">
    <property type="entry name" value="Cyclophilin-type_PPIase_CS"/>
</dbReference>
<dbReference type="InterPro" id="IPR044665">
    <property type="entry name" value="E_coli_cyclophilin_A-like"/>
</dbReference>
<accession>A0A6I6HJF8</accession>
<dbReference type="Pfam" id="PF00160">
    <property type="entry name" value="Pro_isomerase"/>
    <property type="match status" value="1"/>
</dbReference>
<dbReference type="RefSeq" id="WP_157614399.1">
    <property type="nucleotide sequence ID" value="NZ_CP046622.1"/>
</dbReference>
<dbReference type="InterPro" id="IPR029000">
    <property type="entry name" value="Cyclophilin-like_dom_sf"/>
</dbReference>
<keyword evidence="4" id="KW-0732">Signal</keyword>
<dbReference type="PANTHER" id="PTHR43246">
    <property type="entry name" value="PEPTIDYL-PROLYL CIS-TRANS ISOMERASE CYP38, CHLOROPLASTIC"/>
    <property type="match status" value="1"/>
</dbReference>
<dbReference type="GO" id="GO:0006457">
    <property type="term" value="P:protein folding"/>
    <property type="evidence" value="ECO:0007669"/>
    <property type="project" value="InterPro"/>
</dbReference>
<dbReference type="SUPFAM" id="SSF50891">
    <property type="entry name" value="Cyclophilin-like"/>
    <property type="match status" value="1"/>
</dbReference>
<sequence>MTIQALFNFPSTRFSRRGAFALAAALAFAGTVHAQQAGPRVKLATSAGDILVELDQAKAPKTVENFLQYVKDKHYDGTVFHRVIDGFMIQGGGFTAEMQQKPTRPPIALEANNGLKNDRYTIAMARTGNPNSATSQFFINVKNNDSLNAPNPDGYGYTVFGRVVSGTDVVDKIRAVQTGNKGGMQNVPLEPIIIKSATLAK</sequence>
<comment type="catalytic activity">
    <reaction evidence="4">
        <text>[protein]-peptidylproline (omega=180) = [protein]-peptidylproline (omega=0)</text>
        <dbReference type="Rhea" id="RHEA:16237"/>
        <dbReference type="Rhea" id="RHEA-COMP:10747"/>
        <dbReference type="Rhea" id="RHEA-COMP:10748"/>
        <dbReference type="ChEBI" id="CHEBI:83833"/>
        <dbReference type="ChEBI" id="CHEBI:83834"/>
        <dbReference type="EC" id="5.2.1.8"/>
    </reaction>
</comment>
<dbReference type="GO" id="GO:0003755">
    <property type="term" value="F:peptidyl-prolyl cis-trans isomerase activity"/>
    <property type="evidence" value="ECO:0007669"/>
    <property type="project" value="UniProtKB-UniRule"/>
</dbReference>
<comment type="similarity">
    <text evidence="1 4">Belongs to the cyclophilin-type PPIase family.</text>
</comment>
<comment type="function">
    <text evidence="4">PPIases accelerate the folding of proteins. It catalyzes the cis-trans isomerization of proline imidic peptide bonds in oligopeptides.</text>
</comment>
<evidence type="ECO:0000256" key="2">
    <source>
        <dbReference type="ARBA" id="ARBA00023110"/>
    </source>
</evidence>
<feature type="chain" id="PRO_5026370842" description="Peptidyl-prolyl cis-trans isomerase" evidence="4">
    <location>
        <begin position="35"/>
        <end position="201"/>
    </location>
</feature>
<dbReference type="EMBL" id="CP046622">
    <property type="protein sequence ID" value="QGW82970.1"/>
    <property type="molecule type" value="Genomic_DNA"/>
</dbReference>
<dbReference type="PROSITE" id="PS50072">
    <property type="entry name" value="CSA_PPIASE_2"/>
    <property type="match status" value="1"/>
</dbReference>
<keyword evidence="3 4" id="KW-0413">Isomerase</keyword>
<dbReference type="OrthoDB" id="9807797at2"/>
<reference evidence="6 7" key="1">
    <citation type="submission" date="2019-12" db="EMBL/GenBank/DDBJ databases">
        <title>Hybrid Genome Assemblies of two High G+C Isolates from Undergraduate Microbiology Courses.</title>
        <authorList>
            <person name="Ne Ville C.J."/>
            <person name="Enright D."/>
            <person name="Hernandez I."/>
            <person name="Dodsworth J."/>
            <person name="Orwin P.M."/>
        </authorList>
    </citation>
    <scope>NUCLEOTIDE SEQUENCE [LARGE SCALE GENOMIC DNA]</scope>
    <source>
        <strain evidence="6 7">CSUSB</strain>
    </source>
</reference>
<evidence type="ECO:0000256" key="3">
    <source>
        <dbReference type="ARBA" id="ARBA00023235"/>
    </source>
</evidence>
<evidence type="ECO:0000259" key="5">
    <source>
        <dbReference type="PROSITE" id="PS50072"/>
    </source>
</evidence>
<gene>
    <name evidence="6" type="ORF">GOQ09_15915</name>
</gene>
<evidence type="ECO:0000313" key="6">
    <source>
        <dbReference type="EMBL" id="QGW82970.1"/>
    </source>
</evidence>
<protein>
    <recommendedName>
        <fullName evidence="4">Peptidyl-prolyl cis-trans isomerase</fullName>
        <shortName evidence="4">PPIase</shortName>
        <ecNumber evidence="4">5.2.1.8</ecNumber>
    </recommendedName>
</protein>